<dbReference type="SUPFAM" id="SSF46689">
    <property type="entry name" value="Homeodomain-like"/>
    <property type="match status" value="1"/>
</dbReference>
<gene>
    <name evidence="5" type="ORF">HNQ47_000693</name>
</gene>
<comment type="caution">
    <text evidence="5">The sequence shown here is derived from an EMBL/GenBank/DDBJ whole genome shotgun (WGS) entry which is preliminary data.</text>
</comment>
<dbReference type="GO" id="GO:0003677">
    <property type="term" value="F:DNA binding"/>
    <property type="evidence" value="ECO:0007669"/>
    <property type="project" value="UniProtKB-UniRule"/>
</dbReference>
<dbReference type="Gene3D" id="1.10.357.10">
    <property type="entry name" value="Tetracycline Repressor, domain 2"/>
    <property type="match status" value="1"/>
</dbReference>
<sequence length="211" mass="24897">MATKTSQQKTGNSTQKHPDMRVTRTREAIRSAFTDMICEMDYEQITIKELTDRAGINRKTFYLHYDSLDDLLGEMQNEMSQRFMERIKNLKPPYDMDKITRAFYLSMEESGKFGERLACSGNYHYINRRMVNAIMRDTWKEENAKAKDPYLQNIIMAFVSQSTLSIYRQWVADQKRIPLEDIIQITITLVCNGLDAWLRSSDQTHHPRYSR</sequence>
<reference evidence="5 6" key="1">
    <citation type="submission" date="2020-08" db="EMBL/GenBank/DDBJ databases">
        <title>Genomic Encyclopedia of Type Strains, Phase IV (KMG-IV): sequencing the most valuable type-strain genomes for metagenomic binning, comparative biology and taxonomic classification.</title>
        <authorList>
            <person name="Goeker M."/>
        </authorList>
    </citation>
    <scope>NUCLEOTIDE SEQUENCE [LARGE SCALE GENOMIC DNA]</scope>
    <source>
        <strain evidence="5 6">DSM 25799</strain>
    </source>
</reference>
<dbReference type="Proteomes" id="UP000539953">
    <property type="component" value="Unassembled WGS sequence"/>
</dbReference>
<accession>A0A7W8CYC5</accession>
<name>A0A7W8CYC5_9FIRM</name>
<keyword evidence="1 2" id="KW-0238">DNA-binding</keyword>
<dbReference type="PANTHER" id="PTHR43479">
    <property type="entry name" value="ACREF/ENVCD OPERON REPRESSOR-RELATED"/>
    <property type="match status" value="1"/>
</dbReference>
<dbReference type="InterPro" id="IPR001647">
    <property type="entry name" value="HTH_TetR"/>
</dbReference>
<evidence type="ECO:0000259" key="4">
    <source>
        <dbReference type="PROSITE" id="PS50977"/>
    </source>
</evidence>
<keyword evidence="6" id="KW-1185">Reference proteome</keyword>
<feature type="domain" description="HTH tetR-type" evidence="4">
    <location>
        <begin position="23"/>
        <end position="83"/>
    </location>
</feature>
<proteinExistence type="predicted"/>
<dbReference type="RefSeq" id="WP_183327540.1">
    <property type="nucleotide sequence ID" value="NZ_JACHHK010000002.1"/>
</dbReference>
<dbReference type="PANTHER" id="PTHR43479:SF7">
    <property type="entry name" value="TETR-FAMILY TRANSCRIPTIONAL REGULATOR"/>
    <property type="match status" value="1"/>
</dbReference>
<dbReference type="Pfam" id="PF00440">
    <property type="entry name" value="TetR_N"/>
    <property type="match status" value="1"/>
</dbReference>
<evidence type="ECO:0000256" key="1">
    <source>
        <dbReference type="ARBA" id="ARBA00023125"/>
    </source>
</evidence>
<evidence type="ECO:0000313" key="5">
    <source>
        <dbReference type="EMBL" id="MBB5182674.1"/>
    </source>
</evidence>
<dbReference type="InterPro" id="IPR009057">
    <property type="entry name" value="Homeodomain-like_sf"/>
</dbReference>
<feature type="region of interest" description="Disordered" evidence="3">
    <location>
        <begin position="1"/>
        <end position="21"/>
    </location>
</feature>
<dbReference type="PROSITE" id="PS50977">
    <property type="entry name" value="HTH_TETR_2"/>
    <property type="match status" value="1"/>
</dbReference>
<evidence type="ECO:0000256" key="3">
    <source>
        <dbReference type="SAM" id="MobiDB-lite"/>
    </source>
</evidence>
<dbReference type="InterPro" id="IPR050624">
    <property type="entry name" value="HTH-type_Tx_Regulator"/>
</dbReference>
<evidence type="ECO:0000256" key="2">
    <source>
        <dbReference type="PROSITE-ProRule" id="PRU00335"/>
    </source>
</evidence>
<dbReference type="AlphaFoldDB" id="A0A7W8CYC5"/>
<organism evidence="5 6">
    <name type="scientific">Catenisphaera adipataccumulans</name>
    <dbReference type="NCBI Taxonomy" id="700500"/>
    <lineage>
        <taxon>Bacteria</taxon>
        <taxon>Bacillati</taxon>
        <taxon>Bacillota</taxon>
        <taxon>Erysipelotrichia</taxon>
        <taxon>Erysipelotrichales</taxon>
        <taxon>Erysipelotrichaceae</taxon>
        <taxon>Catenisphaera</taxon>
    </lineage>
</organism>
<dbReference type="EMBL" id="JACHHK010000002">
    <property type="protein sequence ID" value="MBB5182674.1"/>
    <property type="molecule type" value="Genomic_DNA"/>
</dbReference>
<feature type="compositionally biased region" description="Polar residues" evidence="3">
    <location>
        <begin position="1"/>
        <end position="15"/>
    </location>
</feature>
<feature type="DNA-binding region" description="H-T-H motif" evidence="2">
    <location>
        <begin position="46"/>
        <end position="65"/>
    </location>
</feature>
<protein>
    <submittedName>
        <fullName evidence="5">AcrR family transcriptional regulator</fullName>
    </submittedName>
</protein>
<evidence type="ECO:0000313" key="6">
    <source>
        <dbReference type="Proteomes" id="UP000539953"/>
    </source>
</evidence>